<dbReference type="Gramene" id="KFK41004">
    <property type="protein sequence ID" value="KFK41004"/>
    <property type="gene ID" value="AALP_AA2G073000"/>
</dbReference>
<keyword evidence="2" id="KW-0645">Protease</keyword>
<dbReference type="Pfam" id="PF13365">
    <property type="entry name" value="Trypsin_2"/>
    <property type="match status" value="1"/>
</dbReference>
<sequence length="444" mass="49213">MLFGCVRFDTFRCSSGLSNFPGALANRFRLRGCSSLCLPSDNAKYSVIDLTLNSVVKVFCGSTKSSVLQPWQKRLPEQSSGSGFVIAKNRILTNAHVVADHKFLQVRKHGSPTKFKAKVEAVGHECDLAILVINNKKFWEDMKPLDLGDIPSLYETVYVAGYPKGGDNISITKGVVSRVELTKYDHSKAKIMTIQIDAAINPGNSGGPVVMGNTVVGVAFQGFSSLENTGYIIPTPVVKHFLVDGVSIGNDETVKFRKKERINYNHLVSMKKPAETTLLKVLREGKQHKFNINIKPVEPLIPVYLYDKLPSYYILAGFVFVPLTKPYMDCAPICDCVLENMPKKAGEQIVVISQVLEDDINVGYSSFEDLQVKKVNGVQVENLKHLFQLIEGCCTEDLRLDLEKENVIILKHKAAKKATSKILKCYGIPSARSKDLRSPRTVVT</sequence>
<evidence type="ECO:0000313" key="7">
    <source>
        <dbReference type="Proteomes" id="UP000029120"/>
    </source>
</evidence>
<evidence type="ECO:0000256" key="4">
    <source>
        <dbReference type="ARBA" id="ARBA00022825"/>
    </source>
</evidence>
<accession>A0A087HFV2</accession>
<feature type="domain" description="Protease Do-like PDZ" evidence="5">
    <location>
        <begin position="301"/>
        <end position="435"/>
    </location>
</feature>
<dbReference type="OrthoDB" id="4217619at2759"/>
<dbReference type="InterPro" id="IPR041517">
    <property type="entry name" value="DEGP_PDZ"/>
</dbReference>
<keyword evidence="3" id="KW-0378">Hydrolase</keyword>
<dbReference type="PANTHER" id="PTHR45980">
    <property type="match status" value="1"/>
</dbReference>
<dbReference type="Gene3D" id="3.20.190.20">
    <property type="match status" value="1"/>
</dbReference>
<dbReference type="Proteomes" id="UP000029120">
    <property type="component" value="Chromosome 2"/>
</dbReference>
<comment type="similarity">
    <text evidence="1">Belongs to the peptidase S1C family.</text>
</comment>
<dbReference type="Gene3D" id="2.40.10.10">
    <property type="entry name" value="Trypsin-like serine proteases"/>
    <property type="match status" value="2"/>
</dbReference>
<dbReference type="OMA" id="DNICITK"/>
<organism evidence="6 7">
    <name type="scientific">Arabis alpina</name>
    <name type="common">Alpine rock-cress</name>
    <dbReference type="NCBI Taxonomy" id="50452"/>
    <lineage>
        <taxon>Eukaryota</taxon>
        <taxon>Viridiplantae</taxon>
        <taxon>Streptophyta</taxon>
        <taxon>Embryophyta</taxon>
        <taxon>Tracheophyta</taxon>
        <taxon>Spermatophyta</taxon>
        <taxon>Magnoliopsida</taxon>
        <taxon>eudicotyledons</taxon>
        <taxon>Gunneridae</taxon>
        <taxon>Pentapetalae</taxon>
        <taxon>rosids</taxon>
        <taxon>malvids</taxon>
        <taxon>Brassicales</taxon>
        <taxon>Brassicaceae</taxon>
        <taxon>Arabideae</taxon>
        <taxon>Arabis</taxon>
    </lineage>
</organism>
<evidence type="ECO:0000256" key="3">
    <source>
        <dbReference type="ARBA" id="ARBA00022801"/>
    </source>
</evidence>
<dbReference type="SUPFAM" id="SSF50494">
    <property type="entry name" value="Trypsin-like serine proteases"/>
    <property type="match status" value="1"/>
</dbReference>
<name>A0A087HFV2_ARAAL</name>
<dbReference type="InterPro" id="IPR046449">
    <property type="entry name" value="DEGP_PDZ_sf"/>
</dbReference>
<keyword evidence="4" id="KW-0720">Serine protease</keyword>
<evidence type="ECO:0000313" key="6">
    <source>
        <dbReference type="EMBL" id="KFK41004.1"/>
    </source>
</evidence>
<dbReference type="InterPro" id="IPR043504">
    <property type="entry name" value="Peptidase_S1_PA_chymotrypsin"/>
</dbReference>
<proteinExistence type="inferred from homology"/>
<evidence type="ECO:0000259" key="5">
    <source>
        <dbReference type="Pfam" id="PF17815"/>
    </source>
</evidence>
<gene>
    <name evidence="6" type="ordered locus">AALP_Aa2g073000</name>
</gene>
<dbReference type="eggNOG" id="KOG1320">
    <property type="taxonomic scope" value="Eukaryota"/>
</dbReference>
<reference evidence="7" key="1">
    <citation type="journal article" date="2015" name="Nat. Plants">
        <title>Genome expansion of Arabis alpina linked with retrotransposition and reduced symmetric DNA methylation.</title>
        <authorList>
            <person name="Willing E.M."/>
            <person name="Rawat V."/>
            <person name="Mandakova T."/>
            <person name="Maumus F."/>
            <person name="James G.V."/>
            <person name="Nordstroem K.J."/>
            <person name="Becker C."/>
            <person name="Warthmann N."/>
            <person name="Chica C."/>
            <person name="Szarzynska B."/>
            <person name="Zytnicki M."/>
            <person name="Albani M.C."/>
            <person name="Kiefer C."/>
            <person name="Bergonzi S."/>
            <person name="Castaings L."/>
            <person name="Mateos J.L."/>
            <person name="Berns M.C."/>
            <person name="Bujdoso N."/>
            <person name="Piofczyk T."/>
            <person name="de Lorenzo L."/>
            <person name="Barrero-Sicilia C."/>
            <person name="Mateos I."/>
            <person name="Piednoel M."/>
            <person name="Hagmann J."/>
            <person name="Chen-Min-Tao R."/>
            <person name="Iglesias-Fernandez R."/>
            <person name="Schuster S.C."/>
            <person name="Alonso-Blanco C."/>
            <person name="Roudier F."/>
            <person name="Carbonero P."/>
            <person name="Paz-Ares J."/>
            <person name="Davis S.J."/>
            <person name="Pecinka A."/>
            <person name="Quesneville H."/>
            <person name="Colot V."/>
            <person name="Lysak M.A."/>
            <person name="Weigel D."/>
            <person name="Coupland G."/>
            <person name="Schneeberger K."/>
        </authorList>
    </citation>
    <scope>NUCLEOTIDE SEQUENCE [LARGE SCALE GENOMIC DNA]</scope>
    <source>
        <strain evidence="7">cv. Pajares</strain>
    </source>
</reference>
<evidence type="ECO:0000256" key="2">
    <source>
        <dbReference type="ARBA" id="ARBA00022670"/>
    </source>
</evidence>
<dbReference type="PANTHER" id="PTHR45980:SF17">
    <property type="entry name" value="PROTEASE DO-LIKE PDZ DOMAIN-CONTAINING PROTEIN"/>
    <property type="match status" value="1"/>
</dbReference>
<keyword evidence="7" id="KW-1185">Reference proteome</keyword>
<dbReference type="GO" id="GO:0004252">
    <property type="term" value="F:serine-type endopeptidase activity"/>
    <property type="evidence" value="ECO:0007669"/>
    <property type="project" value="InterPro"/>
</dbReference>
<dbReference type="AlphaFoldDB" id="A0A087HFV2"/>
<evidence type="ECO:0000256" key="1">
    <source>
        <dbReference type="ARBA" id="ARBA00010541"/>
    </source>
</evidence>
<dbReference type="InterPro" id="IPR001940">
    <property type="entry name" value="Peptidase_S1C"/>
</dbReference>
<dbReference type="EMBL" id="CM002870">
    <property type="protein sequence ID" value="KFK41004.1"/>
    <property type="molecule type" value="Genomic_DNA"/>
</dbReference>
<dbReference type="InterPro" id="IPR009003">
    <property type="entry name" value="Peptidase_S1_PA"/>
</dbReference>
<dbReference type="GO" id="GO:0006508">
    <property type="term" value="P:proteolysis"/>
    <property type="evidence" value="ECO:0007669"/>
    <property type="project" value="UniProtKB-KW"/>
</dbReference>
<protein>
    <recommendedName>
        <fullName evidence="5">Protease Do-like PDZ domain-containing protein</fullName>
    </recommendedName>
</protein>
<dbReference type="Pfam" id="PF17815">
    <property type="entry name" value="PDZ_3"/>
    <property type="match status" value="1"/>
</dbReference>
<dbReference type="PRINTS" id="PR00834">
    <property type="entry name" value="PROTEASES2C"/>
</dbReference>